<accession>A0AAF0PS81</accession>
<name>A0AAF0PS81_SOLVR</name>
<evidence type="ECO:0000313" key="3">
    <source>
        <dbReference type="Proteomes" id="UP001234989"/>
    </source>
</evidence>
<keyword evidence="3" id="KW-1185">Reference proteome</keyword>
<dbReference type="EMBL" id="CP133612">
    <property type="protein sequence ID" value="WMV09933.1"/>
    <property type="molecule type" value="Genomic_DNA"/>
</dbReference>
<dbReference type="PANTHER" id="PTHR46148">
    <property type="entry name" value="CHROMO DOMAIN-CONTAINING PROTEIN"/>
    <property type="match status" value="1"/>
</dbReference>
<proteinExistence type="predicted"/>
<evidence type="ECO:0000313" key="2">
    <source>
        <dbReference type="EMBL" id="WMV09933.1"/>
    </source>
</evidence>
<dbReference type="Proteomes" id="UP001234989">
    <property type="component" value="Chromosome 1"/>
</dbReference>
<dbReference type="Pfam" id="PF24626">
    <property type="entry name" value="SH3_Tf2-1"/>
    <property type="match status" value="1"/>
</dbReference>
<dbReference type="AlphaFoldDB" id="A0AAF0PS81"/>
<protein>
    <recommendedName>
        <fullName evidence="1">Tf2-1-like SH3-like domain-containing protein</fullName>
    </recommendedName>
</protein>
<evidence type="ECO:0000259" key="1">
    <source>
        <dbReference type="Pfam" id="PF24626"/>
    </source>
</evidence>
<feature type="domain" description="Tf2-1-like SH3-like" evidence="1">
    <location>
        <begin position="3"/>
        <end position="68"/>
    </location>
</feature>
<gene>
    <name evidence="2" type="ORF">MTR67_003318</name>
</gene>
<organism evidence="2 3">
    <name type="scientific">Solanum verrucosum</name>
    <dbReference type="NCBI Taxonomy" id="315347"/>
    <lineage>
        <taxon>Eukaryota</taxon>
        <taxon>Viridiplantae</taxon>
        <taxon>Streptophyta</taxon>
        <taxon>Embryophyta</taxon>
        <taxon>Tracheophyta</taxon>
        <taxon>Spermatophyta</taxon>
        <taxon>Magnoliopsida</taxon>
        <taxon>eudicotyledons</taxon>
        <taxon>Gunneridae</taxon>
        <taxon>Pentapetalae</taxon>
        <taxon>asterids</taxon>
        <taxon>lamiids</taxon>
        <taxon>Solanales</taxon>
        <taxon>Solanaceae</taxon>
        <taxon>Solanoideae</taxon>
        <taxon>Solaneae</taxon>
        <taxon>Solanum</taxon>
    </lineage>
</organism>
<sequence>MEGSHVWLLVSPMKGVMRFKKKGKLRPRFISFFEILSRLGEVAYKLDFPPSLSTIHLVLHVSMIYKYVTDESHVLLLDSVVLGPNLSFEEEHTTIMDR</sequence>
<dbReference type="InterPro" id="IPR056924">
    <property type="entry name" value="SH3_Tf2-1"/>
</dbReference>
<dbReference type="PANTHER" id="PTHR46148:SF60">
    <property type="entry name" value="CHROMO DOMAIN-CONTAINING PROTEIN"/>
    <property type="match status" value="1"/>
</dbReference>
<reference evidence="2" key="1">
    <citation type="submission" date="2023-08" db="EMBL/GenBank/DDBJ databases">
        <title>A de novo genome assembly of Solanum verrucosum Schlechtendal, a Mexican diploid species geographically isolated from the other diploid A-genome species in potato relatives.</title>
        <authorList>
            <person name="Hosaka K."/>
        </authorList>
    </citation>
    <scope>NUCLEOTIDE SEQUENCE</scope>
    <source>
        <tissue evidence="2">Young leaves</tissue>
    </source>
</reference>